<feature type="compositionally biased region" description="Low complexity" evidence="1">
    <location>
        <begin position="1"/>
        <end position="18"/>
    </location>
</feature>
<proteinExistence type="predicted"/>
<organism evidence="3 4">
    <name type="scientific">Kitasatospora paranensis</name>
    <dbReference type="NCBI Taxonomy" id="258053"/>
    <lineage>
        <taxon>Bacteria</taxon>
        <taxon>Bacillati</taxon>
        <taxon>Actinomycetota</taxon>
        <taxon>Actinomycetes</taxon>
        <taxon>Kitasatosporales</taxon>
        <taxon>Streptomycetaceae</taxon>
        <taxon>Kitasatospora</taxon>
    </lineage>
</organism>
<gene>
    <name evidence="3" type="ORF">ACFQMG_00445</name>
</gene>
<keyword evidence="2" id="KW-1133">Transmembrane helix</keyword>
<evidence type="ECO:0000313" key="4">
    <source>
        <dbReference type="Proteomes" id="UP001596435"/>
    </source>
</evidence>
<accession>A0ABW2FNR2</accession>
<feature type="compositionally biased region" description="Pro residues" evidence="1">
    <location>
        <begin position="113"/>
        <end position="123"/>
    </location>
</feature>
<evidence type="ECO:0008006" key="5">
    <source>
        <dbReference type="Google" id="ProtNLM"/>
    </source>
</evidence>
<keyword evidence="2" id="KW-0812">Transmembrane</keyword>
<dbReference type="EMBL" id="JBHTAJ010000001">
    <property type="protein sequence ID" value="MFC7178027.1"/>
    <property type="molecule type" value="Genomic_DNA"/>
</dbReference>
<name>A0ABW2FNR2_9ACTN</name>
<feature type="compositionally biased region" description="Gly residues" evidence="1">
    <location>
        <begin position="70"/>
        <end position="79"/>
    </location>
</feature>
<feature type="transmembrane region" description="Helical" evidence="2">
    <location>
        <begin position="256"/>
        <end position="281"/>
    </location>
</feature>
<evidence type="ECO:0000313" key="3">
    <source>
        <dbReference type="EMBL" id="MFC7178027.1"/>
    </source>
</evidence>
<dbReference type="Proteomes" id="UP001596435">
    <property type="component" value="Unassembled WGS sequence"/>
</dbReference>
<protein>
    <recommendedName>
        <fullName evidence="5">Integral membrane protein</fullName>
    </recommendedName>
</protein>
<feature type="compositionally biased region" description="Low complexity" evidence="1">
    <location>
        <begin position="124"/>
        <end position="137"/>
    </location>
</feature>
<evidence type="ECO:0000256" key="1">
    <source>
        <dbReference type="SAM" id="MobiDB-lite"/>
    </source>
</evidence>
<feature type="compositionally biased region" description="Low complexity" evidence="1">
    <location>
        <begin position="54"/>
        <end position="69"/>
    </location>
</feature>
<feature type="transmembrane region" description="Helical" evidence="2">
    <location>
        <begin position="218"/>
        <end position="236"/>
    </location>
</feature>
<comment type="caution">
    <text evidence="3">The sequence shown here is derived from an EMBL/GenBank/DDBJ whole genome shotgun (WGS) entry which is preliminary data.</text>
</comment>
<feature type="region of interest" description="Disordered" evidence="1">
    <location>
        <begin position="107"/>
        <end position="137"/>
    </location>
</feature>
<sequence>MADGGAAKDGAAGGRRAAGPGGGEWWRSGAPWRVLGSPRRPPGDGPADDRSVYEPEPAAPDGPAVPGAQAGPGGSGGPEAAGPPGVRSDLPGAALVFPGWDTVRLEYQEPEPEPGPRPEPVAVPAPRAGEEPAPGAAAVPGPRGWFGLRGKAAPAAPADPGGQPAAGKPAGVRRPSPLLLVAALLLVGGAAVGELLVMLLGWGAAYLSRGLSDFTRKFAVLGIPLVSMSASTLWFWGRTKGRWGTPLAEGSPMNHALWVAAPGVLRVAAVLTAVFLLALTLRRRGPK</sequence>
<keyword evidence="4" id="KW-1185">Reference proteome</keyword>
<dbReference type="RefSeq" id="WP_380230208.1">
    <property type="nucleotide sequence ID" value="NZ_JBHTAJ010000001.1"/>
</dbReference>
<feature type="transmembrane region" description="Helical" evidence="2">
    <location>
        <begin position="178"/>
        <end position="206"/>
    </location>
</feature>
<reference evidence="4" key="1">
    <citation type="journal article" date="2019" name="Int. J. Syst. Evol. Microbiol.">
        <title>The Global Catalogue of Microorganisms (GCM) 10K type strain sequencing project: providing services to taxonomists for standard genome sequencing and annotation.</title>
        <authorList>
            <consortium name="The Broad Institute Genomics Platform"/>
            <consortium name="The Broad Institute Genome Sequencing Center for Infectious Disease"/>
            <person name="Wu L."/>
            <person name="Ma J."/>
        </authorList>
    </citation>
    <scope>NUCLEOTIDE SEQUENCE [LARGE SCALE GENOMIC DNA]</scope>
    <source>
        <strain evidence="4">CGMCC 1.12859</strain>
    </source>
</reference>
<keyword evidence="2" id="KW-0472">Membrane</keyword>
<feature type="region of interest" description="Disordered" evidence="1">
    <location>
        <begin position="1"/>
        <end position="93"/>
    </location>
</feature>
<evidence type="ECO:0000256" key="2">
    <source>
        <dbReference type="SAM" id="Phobius"/>
    </source>
</evidence>